<dbReference type="EMBL" id="CACSLK010024540">
    <property type="protein sequence ID" value="CAA0823475.1"/>
    <property type="molecule type" value="Genomic_DNA"/>
</dbReference>
<feature type="domain" description="EF-hand" evidence="5">
    <location>
        <begin position="2"/>
        <end position="37"/>
    </location>
</feature>
<dbReference type="Proteomes" id="UP001153555">
    <property type="component" value="Unassembled WGS sequence"/>
</dbReference>
<evidence type="ECO:0000313" key="6">
    <source>
        <dbReference type="EMBL" id="CAA0823475.1"/>
    </source>
</evidence>
<evidence type="ECO:0000313" key="7">
    <source>
        <dbReference type="Proteomes" id="UP001153555"/>
    </source>
</evidence>
<reference evidence="6" key="1">
    <citation type="submission" date="2019-12" db="EMBL/GenBank/DDBJ databases">
        <authorList>
            <person name="Scholes J."/>
        </authorList>
    </citation>
    <scope>NUCLEOTIDE SEQUENCE</scope>
</reference>
<proteinExistence type="predicted"/>
<dbReference type="InterPro" id="IPR039647">
    <property type="entry name" value="EF_hand_pair_protein_CML-like"/>
</dbReference>
<protein>
    <submittedName>
        <fullName evidence="6">Calcium-binding protein CML38</fullName>
    </submittedName>
</protein>
<keyword evidence="7" id="KW-1185">Reference proteome</keyword>
<evidence type="ECO:0000259" key="5">
    <source>
        <dbReference type="PROSITE" id="PS50222"/>
    </source>
</evidence>
<dbReference type="InterPro" id="IPR011992">
    <property type="entry name" value="EF-hand-dom_pair"/>
</dbReference>
<dbReference type="Gene3D" id="1.10.238.10">
    <property type="entry name" value="EF-hand"/>
    <property type="match status" value="2"/>
</dbReference>
<gene>
    <name evidence="6" type="ORF">SHERM_20630</name>
</gene>
<dbReference type="PROSITE" id="PS50222">
    <property type="entry name" value="EF_HAND_2"/>
    <property type="match status" value="3"/>
</dbReference>
<feature type="compositionally biased region" description="Basic and acidic residues" evidence="4">
    <location>
        <begin position="296"/>
        <end position="308"/>
    </location>
</feature>
<dbReference type="SUPFAM" id="SSF47473">
    <property type="entry name" value="EF-hand"/>
    <property type="match status" value="1"/>
</dbReference>
<feature type="domain" description="EF-hand" evidence="5">
    <location>
        <begin position="110"/>
        <end position="145"/>
    </location>
</feature>
<comment type="caution">
    <text evidence="6">The sequence shown here is derived from an EMBL/GenBank/DDBJ whole genome shotgun (WGS) entry which is preliminary data.</text>
</comment>
<dbReference type="AlphaFoldDB" id="A0A9N7RAT2"/>
<feature type="compositionally biased region" description="Gly residues" evidence="4">
    <location>
        <begin position="309"/>
        <end position="319"/>
    </location>
</feature>
<keyword evidence="3" id="KW-0106">Calcium</keyword>
<keyword evidence="1" id="KW-0479">Metal-binding</keyword>
<dbReference type="InterPro" id="IPR002048">
    <property type="entry name" value="EF_hand_dom"/>
</dbReference>
<dbReference type="FunFam" id="1.10.238.10:FF:000341">
    <property type="entry name" value="Putative calcium-binding protein CML19"/>
    <property type="match status" value="1"/>
</dbReference>
<dbReference type="SMART" id="SM00054">
    <property type="entry name" value="EFh"/>
    <property type="match status" value="4"/>
</dbReference>
<dbReference type="CDD" id="cd00051">
    <property type="entry name" value="EFh"/>
    <property type="match status" value="2"/>
</dbReference>
<dbReference type="Pfam" id="PF13833">
    <property type="entry name" value="EF-hand_8"/>
    <property type="match status" value="1"/>
</dbReference>
<dbReference type="PANTHER" id="PTHR10891">
    <property type="entry name" value="EF-HAND CALCIUM-BINDING DOMAIN CONTAINING PROTEIN"/>
    <property type="match status" value="1"/>
</dbReference>
<dbReference type="OrthoDB" id="26525at2759"/>
<evidence type="ECO:0000256" key="4">
    <source>
        <dbReference type="SAM" id="MobiDB-lite"/>
    </source>
</evidence>
<dbReference type="InterPro" id="IPR018247">
    <property type="entry name" value="EF_Hand_1_Ca_BS"/>
</dbReference>
<feature type="region of interest" description="Disordered" evidence="4">
    <location>
        <begin position="296"/>
        <end position="324"/>
    </location>
</feature>
<evidence type="ECO:0000256" key="3">
    <source>
        <dbReference type="ARBA" id="ARBA00022837"/>
    </source>
</evidence>
<dbReference type="PROSITE" id="PS00018">
    <property type="entry name" value="EF_HAND_1"/>
    <property type="match status" value="3"/>
</dbReference>
<evidence type="ECO:0000256" key="2">
    <source>
        <dbReference type="ARBA" id="ARBA00022737"/>
    </source>
</evidence>
<name>A0A9N7RAT2_STRHE</name>
<evidence type="ECO:0000256" key="1">
    <source>
        <dbReference type="ARBA" id="ARBA00022723"/>
    </source>
</evidence>
<keyword evidence="2" id="KW-0677">Repeat</keyword>
<feature type="domain" description="EF-hand" evidence="5">
    <location>
        <begin position="38"/>
        <end position="73"/>
    </location>
</feature>
<dbReference type="Pfam" id="PF13499">
    <property type="entry name" value="EF-hand_7"/>
    <property type="match status" value="1"/>
</dbReference>
<organism evidence="6 7">
    <name type="scientific">Striga hermonthica</name>
    <name type="common">Purple witchweed</name>
    <name type="synonym">Buchnera hermonthica</name>
    <dbReference type="NCBI Taxonomy" id="68872"/>
    <lineage>
        <taxon>Eukaryota</taxon>
        <taxon>Viridiplantae</taxon>
        <taxon>Streptophyta</taxon>
        <taxon>Embryophyta</taxon>
        <taxon>Tracheophyta</taxon>
        <taxon>Spermatophyta</taxon>
        <taxon>Magnoliopsida</taxon>
        <taxon>eudicotyledons</taxon>
        <taxon>Gunneridae</taxon>
        <taxon>Pentapetalae</taxon>
        <taxon>asterids</taxon>
        <taxon>lamiids</taxon>
        <taxon>Lamiales</taxon>
        <taxon>Orobanchaceae</taxon>
        <taxon>Buchnereae</taxon>
        <taxon>Striga</taxon>
    </lineage>
</organism>
<dbReference type="GO" id="GO:0005509">
    <property type="term" value="F:calcium ion binding"/>
    <property type="evidence" value="ECO:0007669"/>
    <property type="project" value="InterPro"/>
</dbReference>
<sequence length="349" mass="39137">MERHEQYERVFTRFDSDGDGRICPAELWRCVGSMGGEMTAEEAEAAVELMDSDGDGLLCLDDFLRIVEGAGDEEKAGDLKAAFQMYVQEGGACITPKSLRRMLSRLGERKSVGECRNMIARFDLNGDGVLSFDEFRLMIHRDIAKVRQPSADELRRWLQHATSEDILHRRRQTSQFMVWRTQNNPLAMVTDLLAALNPTTPTGEHKIKIGMMPRPMKNLQFSTRRGGALAGKTGLRARAVQLRSKMLPKRNDPADDRRDAAIEALTRQNELLGRDMADLTAGMEDIREALQLLMRRDQTNRDGPDNRDGGCGGQRGGRGGRGHASFATPWRPFLVFSSTQPVVCQGWSR</sequence>
<accession>A0A9N7RAT2</accession>